<dbReference type="GO" id="GO:0005096">
    <property type="term" value="F:GTPase activator activity"/>
    <property type="evidence" value="ECO:0007669"/>
    <property type="project" value="TreeGrafter"/>
</dbReference>
<dbReference type="GO" id="GO:0005886">
    <property type="term" value="C:plasma membrane"/>
    <property type="evidence" value="ECO:0007669"/>
    <property type="project" value="TreeGrafter"/>
</dbReference>
<evidence type="ECO:0000256" key="1">
    <source>
        <dbReference type="ARBA" id="ARBA00008070"/>
    </source>
</evidence>
<feature type="coiled-coil region" evidence="3">
    <location>
        <begin position="657"/>
        <end position="726"/>
    </location>
</feature>
<gene>
    <name evidence="6" type="ORF">D9613_004259</name>
</gene>
<keyword evidence="3" id="KW-0175">Coiled coil</keyword>
<protein>
    <recommendedName>
        <fullName evidence="5">Lethal giant larvae (Lgl)-like C-terminal domain-containing protein</fullName>
    </recommendedName>
</protein>
<dbReference type="GO" id="GO:0019905">
    <property type="term" value="F:syntaxin binding"/>
    <property type="evidence" value="ECO:0007669"/>
    <property type="project" value="TreeGrafter"/>
</dbReference>
<dbReference type="GO" id="GO:0006893">
    <property type="term" value="P:Golgi to plasma membrane transport"/>
    <property type="evidence" value="ECO:0007669"/>
    <property type="project" value="TreeGrafter"/>
</dbReference>
<evidence type="ECO:0000256" key="3">
    <source>
        <dbReference type="SAM" id="Coils"/>
    </source>
</evidence>
<sequence length="2580" mass="286963">MFYAQIIAQNERLSKQEEEFEELQRKLNETLHKLDAETKRALQLETDLQQRSEDLRNERIASENAKNALTSAQEKHKATNLEMRQLETTLEKISHTSDEHSARAAKLEREKAKLDARIKELEANLHQANQSTAAATPGRGGPAHKPRSSSLSGFRITTLEQDLLEVRTRLAKKEAELETSTQRLAQVQNDLMKAENDKVAAEKKSKADLEELRGTLEEKEEELTYLREQQGDSGREEELLRRIDEDEAKIAALELMIRNTGDAKELQDKLSKLEVEFQAERRRVQELDSQCAELAREKEEALDELDRAQEEARAYAKKLQDRKEREKGLKEKVRKSLALIEDPLMGDDGCLIDMETLEPSSTAPTRSTSTKQPEVDMDTVSQMERLLNAVDRLRHERDTLRRDLQFVETESKFAIEALEAKLVASTSTSSNEQTMHTIEQLRAEMDEMHAQFVSVTESMSESLRVKNLKIRELRVQVEGLAIVVGHAASIADDPDLSWTEDGLSESQSGLKELEERYEEMSGALEAMTNERNELYERLRHRDDEWQEAVESLKMDEQDAQERLEQAMCELAELNNHIDSVESERDSLTLQVTNLTADLQLAQEELTQAESRYTNLQFHQLSNMTSSEATRTLRDHIEELEGRVLRRNEAIGILQHDVRRLDTNLRLQEERLVEMTAELEMITAQKDAMVEDCADAREARDTALFRVEKLEDEMEILEDRVADDQNVISGLITVIADTVSRARYAIRVSSNKAEAVSQQEHLELQRQLDEKIRSLMESTKRSEEHAAELQKVRLALEQCQTEAKELSQLSKDLQAEKEALETKVTEAQEHEQGNEKAISDLQKLNHDLQERIQAMEQAANSTADDSEDVTQLKVQHAQALATLQQRLAETETTLEQLQAKQVVFKEDHRKVLEEHNATIVELQEQLESANKELSDLQQLKSKQEESGQADADKLSTLEADLKKVSEERDAAVKSLEELEQQKQTLADELARVEAEKEELESNYSTAQKELERKVQSMEGRFEEELRLSAISKEEVGSLTIRLQQEVEARSRDREDHEAALAESEERLAQAARDIDALRGTLADVQKKVEETETALSESEDVKISLQEQITSLEAEVQKSKSLHRYTETQIKESTQLVATLKADVERLQVELANSEKACKAAEMKFSLQSAQHKRETADFQREISALKARPDLQQALAELEERNNEMDEILRAKCAEIEENDDRVLEMLKEKKKLSAKVETLNRKVLNLQAKLAAAKATSSAPAASERQPSSTPPKAVQPIAPTPSAPAAEPAYSRPRSATTSSTVKASPSTAADVPRDVPRTSLSRVVSGPSSLPRPKTPERNRPIAAVFRARTPEHRMVPESAPLPSAVVIGKKRAAPDDFDVCENLPAQAFTADGEDVENKTPRVRRVLNSLQSGFTPVRHQNNSRPTIGMPSPRRSAAARTSPPQISDMTNSPFQNIPPVPQPSASKQPPVKRSWLGKIRGQPSDKASVKTYEHIFIDLELESTMFNKHVEVAVADLSIDLHDEFDWKGLPMETFISLVDRGYTARYRYLKERKYGSYNSLFLLTGFFAWLHVYSLLEFGKPKLVHSARFDQINSITLSPSHTHVFLATQNGNVKTYDLTCIRKSPYIIPNLWTLYEDKMAADGIPALAPPSSPNAIDTVIHPRNLDLVFVAYEGGVILTDLTAMTTIRAYELVLNPGAPGGSGYGAHDILTHRRMMVTCLAIHSSGHIMSVGYADGSIAFWAVEDDTKPLLVRTLDTVDVNLVDSDRLDSHMSGHGKTAARMNDREPIFKLSWSSFPNSSDPRSGETVLTVLGGIDSKKPPGLTVLSFPAFNPPEPPADAPVPQGSLHPFFRQAMCESLVPKKSFYYETQGVVQDYLLIPRSSPHFNGSYDPYSFLLITERNRMRTVEAYQFPPPGFIQTAPSVPEAAEEKKDVDAQVETEVHSAGLLSPPPPPPLPKSPRHLNHTPMPYRIPVALLGGHAGILGGKLFIVSNDIYNDFVQKPSADDLFHLSLKGGNALADITKSNELKLSKYQPHRMLMTFNQDLSVEFFDISTQLLIPSSGDSVEHEWPEHLPGLSISARELLDDPEFVEVLSSPVDNISVISAQIAPEGLECAIALSSGDLLVYHPASNRSNPGTSKVVNDAQITLLTHVNPQVGRRLAPYFAFTPMRGPVETFALADTVSYQDGSLFIIDLRGPRVIFTKTEKKLKRVSMMPQPHLPSGQSHGPDVVKSLTWTISPLDKVVWSVAEESTSCKGMPDPVAGATFVFDANNGAPWRADRARLAASFKGTTPSGATSNASMCLMLTVGAKGARCSFGLNGEKVGKVEWGSKHGTVQTAQMVEHAESRALIVQTDRHDGLIYSIPHLERIHTVQLPPISSLPLSIDETGDFIAWSVSPKHSAYGVVDSATYGTFFDIRRAYTLPDIDFTAGKGAIPPQPQPVSLGPPSVLSAWFSFNQTKTGDQIDELLGGPDRPIAAAEKATAGAGGPGVADGIASTAAGFAASAAAVQASIYNKLSSAMNERGYVICHFSHRRLPEVLGLGNYWEILKNDLALLKKAVGAKRLAAQQSAKTWFGF</sequence>
<dbReference type="GO" id="GO:0005737">
    <property type="term" value="C:cytoplasm"/>
    <property type="evidence" value="ECO:0007669"/>
    <property type="project" value="TreeGrafter"/>
</dbReference>
<evidence type="ECO:0000259" key="5">
    <source>
        <dbReference type="Pfam" id="PF08596"/>
    </source>
</evidence>
<dbReference type="PANTHER" id="PTHR10241">
    <property type="entry name" value="LETHAL 2 GIANT LARVAE PROTEIN"/>
    <property type="match status" value="1"/>
</dbReference>
<dbReference type="GO" id="GO:0006887">
    <property type="term" value="P:exocytosis"/>
    <property type="evidence" value="ECO:0007669"/>
    <property type="project" value="UniProtKB-KW"/>
</dbReference>
<feature type="compositionally biased region" description="Polar residues" evidence="4">
    <location>
        <begin position="1299"/>
        <end position="1310"/>
    </location>
</feature>
<feature type="domain" description="Lethal giant larvae (Lgl)-like C-terminal" evidence="5">
    <location>
        <begin position="2306"/>
        <end position="2478"/>
    </location>
</feature>
<organism evidence="6 7">
    <name type="scientific">Agrocybe pediades</name>
    <dbReference type="NCBI Taxonomy" id="84607"/>
    <lineage>
        <taxon>Eukaryota</taxon>
        <taxon>Fungi</taxon>
        <taxon>Dikarya</taxon>
        <taxon>Basidiomycota</taxon>
        <taxon>Agaricomycotina</taxon>
        <taxon>Agaricomycetes</taxon>
        <taxon>Agaricomycetidae</taxon>
        <taxon>Agaricales</taxon>
        <taxon>Agaricineae</taxon>
        <taxon>Strophariaceae</taxon>
        <taxon>Agrocybe</taxon>
    </lineage>
</organism>
<feature type="compositionally biased region" description="Polar residues" evidence="4">
    <location>
        <begin position="1444"/>
        <end position="1457"/>
    </location>
</feature>
<dbReference type="InterPro" id="IPR001680">
    <property type="entry name" value="WD40_rpt"/>
</dbReference>
<proteinExistence type="inferred from homology"/>
<name>A0A8H4VJN5_9AGAR</name>
<feature type="coiled-coil region" evidence="3">
    <location>
        <begin position="503"/>
        <end position="618"/>
    </location>
</feature>
<keyword evidence="2" id="KW-0268">Exocytosis</keyword>
<feature type="domain" description="Lethal giant larvae (Lgl)-like C-terminal" evidence="5">
    <location>
        <begin position="2103"/>
        <end position="2211"/>
    </location>
</feature>
<comment type="similarity">
    <text evidence="1">Belongs to the WD repeat L(2)GL family.</text>
</comment>
<feature type="compositionally biased region" description="Low complexity" evidence="4">
    <location>
        <begin position="1285"/>
        <end position="1298"/>
    </location>
</feature>
<feature type="coiled-coil region" evidence="3">
    <location>
        <begin position="781"/>
        <end position="1257"/>
    </location>
</feature>
<dbReference type="Pfam" id="PF08596">
    <property type="entry name" value="Lgl_C"/>
    <property type="match status" value="2"/>
</dbReference>
<accession>A0A8H4VJN5</accession>
<dbReference type="Proteomes" id="UP000521872">
    <property type="component" value="Unassembled WGS sequence"/>
</dbReference>
<dbReference type="InterPro" id="IPR013905">
    <property type="entry name" value="Lgl_C_dom"/>
</dbReference>
<evidence type="ECO:0000256" key="4">
    <source>
        <dbReference type="SAM" id="MobiDB-lite"/>
    </source>
</evidence>
<keyword evidence="7" id="KW-1185">Reference proteome</keyword>
<dbReference type="Gene3D" id="2.130.10.10">
    <property type="entry name" value="YVTN repeat-like/Quinoprotein amine dehydrogenase"/>
    <property type="match status" value="1"/>
</dbReference>
<evidence type="ECO:0000313" key="7">
    <source>
        <dbReference type="Proteomes" id="UP000521872"/>
    </source>
</evidence>
<feature type="region of interest" description="Disordered" evidence="4">
    <location>
        <begin position="1418"/>
        <end position="1480"/>
    </location>
</feature>
<feature type="region of interest" description="Disordered" evidence="4">
    <location>
        <begin position="1257"/>
        <end position="1341"/>
    </location>
</feature>
<evidence type="ECO:0000313" key="6">
    <source>
        <dbReference type="EMBL" id="KAF4612298.1"/>
    </source>
</evidence>
<evidence type="ECO:0000256" key="2">
    <source>
        <dbReference type="ARBA" id="ARBA00022483"/>
    </source>
</evidence>
<feature type="coiled-coil region" evidence="3">
    <location>
        <begin position="156"/>
        <end position="336"/>
    </location>
</feature>
<dbReference type="SMART" id="SM00320">
    <property type="entry name" value="WD40"/>
    <property type="match status" value="2"/>
</dbReference>
<dbReference type="EMBL" id="JAACJL010000057">
    <property type="protein sequence ID" value="KAF4612298.1"/>
    <property type="molecule type" value="Genomic_DNA"/>
</dbReference>
<dbReference type="GO" id="GO:0045159">
    <property type="term" value="F:myosin II binding"/>
    <property type="evidence" value="ECO:0007669"/>
    <property type="project" value="TreeGrafter"/>
</dbReference>
<dbReference type="SUPFAM" id="SSF57997">
    <property type="entry name" value="Tropomyosin"/>
    <property type="match status" value="1"/>
</dbReference>
<feature type="coiled-coil region" evidence="3">
    <location>
        <begin position="383"/>
        <end position="458"/>
    </location>
</feature>
<dbReference type="InterPro" id="IPR015943">
    <property type="entry name" value="WD40/YVTN_repeat-like_dom_sf"/>
</dbReference>
<dbReference type="InterPro" id="IPR036322">
    <property type="entry name" value="WD40_repeat_dom_sf"/>
</dbReference>
<feature type="compositionally biased region" description="Polar residues" evidence="4">
    <location>
        <begin position="1321"/>
        <end position="1331"/>
    </location>
</feature>
<feature type="compositionally biased region" description="Polar residues" evidence="4">
    <location>
        <begin position="1418"/>
        <end position="1428"/>
    </location>
</feature>
<dbReference type="PANTHER" id="PTHR10241:SF25">
    <property type="entry name" value="TOMOSYN, ISOFORM C"/>
    <property type="match status" value="1"/>
</dbReference>
<dbReference type="SUPFAM" id="SSF50978">
    <property type="entry name" value="WD40 repeat-like"/>
    <property type="match status" value="1"/>
</dbReference>
<comment type="caution">
    <text evidence="6">The sequence shown here is derived from an EMBL/GenBank/DDBJ whole genome shotgun (WGS) entry which is preliminary data.</text>
</comment>
<feature type="region of interest" description="Disordered" evidence="4">
    <location>
        <begin position="126"/>
        <end position="154"/>
    </location>
</feature>
<reference evidence="6 7" key="1">
    <citation type="submission" date="2019-12" db="EMBL/GenBank/DDBJ databases">
        <authorList>
            <person name="Floudas D."/>
            <person name="Bentzer J."/>
            <person name="Ahren D."/>
            <person name="Johansson T."/>
            <person name="Persson P."/>
            <person name="Tunlid A."/>
        </authorList>
    </citation>
    <scope>NUCLEOTIDE SEQUENCE [LARGE SCALE GENOMIC DNA]</scope>
    <source>
        <strain evidence="6 7">CBS 102.39</strain>
    </source>
</reference>